<feature type="transmembrane region" description="Helical" evidence="13">
    <location>
        <begin position="319"/>
        <end position="337"/>
    </location>
</feature>
<feature type="transmembrane region" description="Helical" evidence="13">
    <location>
        <begin position="726"/>
        <end position="751"/>
    </location>
</feature>
<proteinExistence type="inferred from homology"/>
<feature type="domain" description="ABC transporter" evidence="14">
    <location>
        <begin position="1007"/>
        <end position="1244"/>
    </location>
</feature>
<dbReference type="PROSITE" id="PS50929">
    <property type="entry name" value="ABC_TM1F"/>
    <property type="match status" value="2"/>
</dbReference>
<dbReference type="InterPro" id="IPR003439">
    <property type="entry name" value="ABC_transporter-like_ATP-bd"/>
</dbReference>
<dbReference type="CDD" id="cd18578">
    <property type="entry name" value="ABC_6TM_Pgp_ABCB1_D2_like"/>
    <property type="match status" value="1"/>
</dbReference>
<feature type="transmembrane region" description="Helical" evidence="13">
    <location>
        <begin position="54"/>
        <end position="77"/>
    </location>
</feature>
<feature type="transmembrane region" description="Helical" evidence="13">
    <location>
        <begin position="282"/>
        <end position="304"/>
    </location>
</feature>
<sequence length="1247" mass="137977">MPSSRHENGQLVYLKEQTPRNEAQRSNIGQKSTSSIASVHFYSLYRYSNWKDKALLFLSCVLTTVNGSMLPCMSLILDNAFKAFQSTTTASHVDVPALTVVAFKYLNIGILVFGTDSAACHFLALISERQVKAMRERVLKKMLYMNVSWHDQQENTLFWSRIHEDTTKIRDAMNLKLHDVIKYSTQFWVGYVIAFSKAWDLSLVMASVVPVIAVAVAYMLRVTRGGAQRIHEIDSEADAVVEETVQGIRTITSLNAGELAVSTYKDKAEMVEQENMKQAKPIAGMVGLILGTIWLMFSIGFWYGERKVLQGNVDSSSDMFQAVYAIVVGTLGLAELYPNLSAITRAKVIAVHIFRFLETTSTIDASSKDGEMIGNFHGNIHFEDVSFSYPTRPNVPVLQKYNLRIKAGQRIAFVGPKGCGKSSVIALLERFYTPDQGKITLDGEDIQKLRIRWLRSQIGLVTQNPVLFVGTIRQNIDGGILDITPDDVIDAAKLTGVHDFIASLPEQYETLVSDQGASLSAGQKQQIAIARAIVRKPAILILDQATSSLDVESEKQVHKVLKHLTEQNQMTAIYITHRLKTIKHVDKIVVMAKGTVVEEGTHDALLQNPNGMYRNMWTEQMTKPREEFLNERASAVGNPQHYSVFQNTKGDDQHSSGGITWEKAKELIRPEKRQIGYGLMGAAVLGFSYPILSIFIGKTMADLTRRYANFARTQDRKYLDNISGNWMAYGLSLMAVAYVIALSAGIKSYYFRYMHEKLYLRLRIIHFSSLCRQNIAFFDQNSTGKLTSEVATCAAKGAALSGEALGGLAEACFVTIASILVSLSSGSWILTMILLCIYPLFIGLQLIRFRKAKKAATGLTLLNESASLASEALHNIKTVAALGCEEEILASYSKLVDQVVLQGKRRGQWYGIVFEASQTIVLLMFVLIFWYGGRLVHEGSVTLEGLIRTLMTVLMVARGVQVTYNYFCDTEGAVAALDTILSLRDRNVPIDSFDTKGDHISAVAGDLQFRNVSFAYTGQANTLENFNLHIPSGKTVVMCGPVGGGLSTCFALLQRFYDPSGGHISLDGVDIKSLNPYVLRSQFAFVAQEPILFSGSISENIAYSVDASGREDNIIQAATLANAHEFISALPDQYNTQIGMWGAHLSTDQKQRIAIARAFFKKAPILLLDEVTTAMDSEGERLLSEALDNIRSSRKCTTLIISNRLSSTQNADLIYVVNHGQVKETGTHLELLNGNGMYANFIRASNA</sequence>
<feature type="transmembrane region" description="Helical" evidence="13">
    <location>
        <begin position="202"/>
        <end position="220"/>
    </location>
</feature>
<dbReference type="PROSITE" id="PS50893">
    <property type="entry name" value="ABC_TRANSPORTER_2"/>
    <property type="match status" value="2"/>
</dbReference>
<dbReference type="FunFam" id="3.40.50.300:FF:000836">
    <property type="entry name" value="ABC transporter B family member 25"/>
    <property type="match status" value="1"/>
</dbReference>
<evidence type="ECO:0000256" key="3">
    <source>
        <dbReference type="ARBA" id="ARBA00022448"/>
    </source>
</evidence>
<keyword evidence="9 13" id="KW-1133">Transmembrane helix</keyword>
<dbReference type="InterPro" id="IPR039421">
    <property type="entry name" value="Type_1_exporter"/>
</dbReference>
<evidence type="ECO:0000256" key="6">
    <source>
        <dbReference type="ARBA" id="ARBA00022741"/>
    </source>
</evidence>
<keyword evidence="4 13" id="KW-0812">Transmembrane</keyword>
<dbReference type="InterPro" id="IPR027417">
    <property type="entry name" value="P-loop_NTPase"/>
</dbReference>
<feature type="region of interest" description="Disordered" evidence="12">
    <location>
        <begin position="1"/>
        <end position="29"/>
    </location>
</feature>
<feature type="domain" description="ABC transmembrane type-1" evidence="15">
    <location>
        <begin position="54"/>
        <end position="345"/>
    </location>
</feature>
<keyword evidence="3" id="KW-0813">Transport</keyword>
<reference evidence="16" key="1">
    <citation type="journal article" date="2011" name="PLoS Biol.">
        <title>Gene gain and loss during evolution of obligate parasitism in the white rust pathogen of Arabidopsis thaliana.</title>
        <authorList>
            <person name="Kemen E."/>
            <person name="Gardiner A."/>
            <person name="Schultz-Larsen T."/>
            <person name="Kemen A.C."/>
            <person name="Balmuth A.L."/>
            <person name="Robert-Seilaniantz A."/>
            <person name="Bailey K."/>
            <person name="Holub E."/>
            <person name="Studholme D.J."/>
            <person name="Maclean D."/>
            <person name="Jones J.D."/>
        </authorList>
    </citation>
    <scope>NUCLEOTIDE SEQUENCE</scope>
</reference>
<dbReference type="InterPro" id="IPR003593">
    <property type="entry name" value="AAA+_ATPase"/>
</dbReference>
<dbReference type="SUPFAM" id="SSF52540">
    <property type="entry name" value="P-loop containing nucleoside triphosphate hydrolases"/>
    <property type="match status" value="2"/>
</dbReference>
<keyword evidence="5" id="KW-0677">Repeat</keyword>
<dbReference type="GO" id="GO:0090374">
    <property type="term" value="P:oligopeptide export from mitochondrion"/>
    <property type="evidence" value="ECO:0007669"/>
    <property type="project" value="TreeGrafter"/>
</dbReference>
<evidence type="ECO:0000256" key="10">
    <source>
        <dbReference type="ARBA" id="ARBA00023136"/>
    </source>
</evidence>
<evidence type="ECO:0000256" key="11">
    <source>
        <dbReference type="ARBA" id="ARBA00023180"/>
    </source>
</evidence>
<dbReference type="CDD" id="cd18577">
    <property type="entry name" value="ABC_6TM_Pgp_ABCB1_D1_like"/>
    <property type="match status" value="1"/>
</dbReference>
<dbReference type="Pfam" id="PF00664">
    <property type="entry name" value="ABC_membrane"/>
    <property type="match status" value="2"/>
</dbReference>
<gene>
    <name evidence="16" type="primary">AlNc14C32G2951</name>
    <name evidence="16" type="ORF">ALNC14_033970</name>
</gene>
<dbReference type="GO" id="GO:0005743">
    <property type="term" value="C:mitochondrial inner membrane"/>
    <property type="evidence" value="ECO:0007669"/>
    <property type="project" value="TreeGrafter"/>
</dbReference>
<evidence type="ECO:0000256" key="12">
    <source>
        <dbReference type="SAM" id="MobiDB-lite"/>
    </source>
</evidence>
<accession>F0W801</accession>
<keyword evidence="7" id="KW-0067">ATP-binding</keyword>
<keyword evidence="8" id="KW-1278">Translocase</keyword>
<comment type="subcellular location">
    <subcellularLocation>
        <location evidence="1">Membrane</location>
        <topology evidence="1">Multi-pass membrane protein</topology>
    </subcellularLocation>
</comment>
<evidence type="ECO:0000256" key="5">
    <source>
        <dbReference type="ARBA" id="ARBA00022737"/>
    </source>
</evidence>
<evidence type="ECO:0000256" key="9">
    <source>
        <dbReference type="ARBA" id="ARBA00022989"/>
    </source>
</evidence>
<feature type="transmembrane region" description="Helical" evidence="13">
    <location>
        <begin position="909"/>
        <end position="931"/>
    </location>
</feature>
<dbReference type="PANTHER" id="PTHR43394">
    <property type="entry name" value="ATP-DEPENDENT PERMEASE MDL1, MITOCHONDRIAL"/>
    <property type="match status" value="1"/>
</dbReference>
<evidence type="ECO:0000256" key="7">
    <source>
        <dbReference type="ARBA" id="ARBA00022840"/>
    </source>
</evidence>
<dbReference type="PANTHER" id="PTHR43394:SF27">
    <property type="entry name" value="ATP-DEPENDENT TRANSLOCASE ABCB1-LIKE"/>
    <property type="match status" value="1"/>
</dbReference>
<evidence type="ECO:0000256" key="1">
    <source>
        <dbReference type="ARBA" id="ARBA00004141"/>
    </source>
</evidence>
<dbReference type="Gene3D" id="3.40.50.300">
    <property type="entry name" value="P-loop containing nucleotide triphosphate hydrolases"/>
    <property type="match status" value="2"/>
</dbReference>
<keyword evidence="6" id="KW-0547">Nucleotide-binding</keyword>
<comment type="similarity">
    <text evidence="2">Belongs to the ABC transporter superfamily. ABCB family. Multidrug resistance exporter (TC 3.A.1.201) subfamily.</text>
</comment>
<dbReference type="AlphaFoldDB" id="F0W801"/>
<reference evidence="16" key="2">
    <citation type="submission" date="2011-02" db="EMBL/GenBank/DDBJ databases">
        <authorList>
            <person name="MacLean D."/>
        </authorList>
    </citation>
    <scope>NUCLEOTIDE SEQUENCE</scope>
</reference>
<dbReference type="GO" id="GO:0005524">
    <property type="term" value="F:ATP binding"/>
    <property type="evidence" value="ECO:0007669"/>
    <property type="project" value="UniProtKB-KW"/>
</dbReference>
<evidence type="ECO:0000313" key="16">
    <source>
        <dbReference type="EMBL" id="CCA17254.1"/>
    </source>
</evidence>
<dbReference type="GO" id="GO:0016887">
    <property type="term" value="F:ATP hydrolysis activity"/>
    <property type="evidence" value="ECO:0007669"/>
    <property type="project" value="InterPro"/>
</dbReference>
<feature type="domain" description="ABC transmembrane type-1" evidence="15">
    <location>
        <begin position="678"/>
        <end position="972"/>
    </location>
</feature>
<dbReference type="HOGENOM" id="CLU_000604_17_2_1"/>
<feature type="transmembrane region" description="Helical" evidence="13">
    <location>
        <begin position="675"/>
        <end position="696"/>
    </location>
</feature>
<name>F0W801_9STRA</name>
<protein>
    <submittedName>
        <fullName evidence="16">ATPbinding Cassette (ABC) superfamily putative</fullName>
    </submittedName>
</protein>
<keyword evidence="11" id="KW-0325">Glycoprotein</keyword>
<dbReference type="GO" id="GO:0015421">
    <property type="term" value="F:ABC-type oligopeptide transporter activity"/>
    <property type="evidence" value="ECO:0007669"/>
    <property type="project" value="TreeGrafter"/>
</dbReference>
<evidence type="ECO:0000256" key="4">
    <source>
        <dbReference type="ARBA" id="ARBA00022692"/>
    </source>
</evidence>
<dbReference type="Pfam" id="PF00005">
    <property type="entry name" value="ABC_tran"/>
    <property type="match status" value="2"/>
</dbReference>
<evidence type="ECO:0000259" key="15">
    <source>
        <dbReference type="PROSITE" id="PS50929"/>
    </source>
</evidence>
<evidence type="ECO:0000256" key="2">
    <source>
        <dbReference type="ARBA" id="ARBA00007577"/>
    </source>
</evidence>
<evidence type="ECO:0000256" key="8">
    <source>
        <dbReference type="ARBA" id="ARBA00022967"/>
    </source>
</evidence>
<evidence type="ECO:0000256" key="13">
    <source>
        <dbReference type="SAM" id="Phobius"/>
    </source>
</evidence>
<dbReference type="FunFam" id="3.40.50.300:FF:000479">
    <property type="entry name" value="Multidrug resistance protein 1A"/>
    <property type="match status" value="1"/>
</dbReference>
<organism evidence="16">
    <name type="scientific">Albugo laibachii Nc14</name>
    <dbReference type="NCBI Taxonomy" id="890382"/>
    <lineage>
        <taxon>Eukaryota</taxon>
        <taxon>Sar</taxon>
        <taxon>Stramenopiles</taxon>
        <taxon>Oomycota</taxon>
        <taxon>Peronosporomycetes</taxon>
        <taxon>Albuginales</taxon>
        <taxon>Albuginaceae</taxon>
        <taxon>Albugo</taxon>
    </lineage>
</organism>
<dbReference type="SMART" id="SM00382">
    <property type="entry name" value="AAA"/>
    <property type="match status" value="2"/>
</dbReference>
<dbReference type="EMBL" id="FR824077">
    <property type="protein sequence ID" value="CCA17254.1"/>
    <property type="molecule type" value="Genomic_DNA"/>
</dbReference>
<dbReference type="SUPFAM" id="SSF90123">
    <property type="entry name" value="ABC transporter transmembrane region"/>
    <property type="match status" value="2"/>
</dbReference>
<feature type="transmembrane region" description="Helical" evidence="13">
    <location>
        <begin position="804"/>
        <end position="822"/>
    </location>
</feature>
<keyword evidence="10 13" id="KW-0472">Membrane</keyword>
<dbReference type="InterPro" id="IPR036640">
    <property type="entry name" value="ABC1_TM_sf"/>
</dbReference>
<feature type="domain" description="ABC transporter" evidence="14">
    <location>
        <begin position="380"/>
        <end position="618"/>
    </location>
</feature>
<dbReference type="InterPro" id="IPR011527">
    <property type="entry name" value="ABC1_TM_dom"/>
</dbReference>
<feature type="transmembrane region" description="Helical" evidence="13">
    <location>
        <begin position="828"/>
        <end position="847"/>
    </location>
</feature>
<dbReference type="Gene3D" id="1.20.1560.10">
    <property type="entry name" value="ABC transporter type 1, transmembrane domain"/>
    <property type="match status" value="1"/>
</dbReference>
<evidence type="ECO:0000259" key="14">
    <source>
        <dbReference type="PROSITE" id="PS50893"/>
    </source>
</evidence>